<dbReference type="Gene3D" id="3.40.50.300">
    <property type="entry name" value="P-loop containing nucleotide triphosphate hydrolases"/>
    <property type="match status" value="2"/>
</dbReference>
<dbReference type="Pfam" id="PF13604">
    <property type="entry name" value="AAA_30"/>
    <property type="match status" value="1"/>
</dbReference>
<evidence type="ECO:0000313" key="12">
    <source>
        <dbReference type="EMBL" id="SPM35556.1"/>
    </source>
</evidence>
<dbReference type="GO" id="GO:0004527">
    <property type="term" value="F:exonuclease activity"/>
    <property type="evidence" value="ECO:0007669"/>
    <property type="project" value="UniProtKB-KW"/>
</dbReference>
<dbReference type="InterPro" id="IPR047187">
    <property type="entry name" value="SF1_C_Upf1"/>
</dbReference>
<dbReference type="AlphaFoldDB" id="A0A2U3NVL6"/>
<keyword evidence="8" id="KW-0234">DNA repair</keyword>
<organism evidence="12 13">
    <name type="scientific">Mycobacterium rhizamassiliense</name>
    <dbReference type="NCBI Taxonomy" id="1841860"/>
    <lineage>
        <taxon>Bacteria</taxon>
        <taxon>Bacillati</taxon>
        <taxon>Actinomycetota</taxon>
        <taxon>Actinomycetes</taxon>
        <taxon>Mycobacteriales</taxon>
        <taxon>Mycobacteriaceae</taxon>
        <taxon>Mycobacterium</taxon>
    </lineage>
</organism>
<dbReference type="Pfam" id="PF13087">
    <property type="entry name" value="AAA_12"/>
    <property type="match status" value="1"/>
</dbReference>
<evidence type="ECO:0000256" key="7">
    <source>
        <dbReference type="ARBA" id="ARBA00022840"/>
    </source>
</evidence>
<sequence length="1137" mass="123125">VFVTDDSLVYSASDLAAAARCEYALLRDFDAKLGRGPAVAVEDELLARTATLGDEHERRELDRLRAEFGDEVAIIGRPAYSMAGLAAAAKATRRAVARAAPVVYQAAMFDGRFVGFADFLVRDGERYRLVDTKLARSPKVTALLQLAAYADALTAAGVSVAPDAELRLGDGSVVSYRVGDLIPVYRSQRAQLQRLLDEHYARDTAVRWEDDGVRACFRCPLCDEQVRAADDLLLIAGMRISQRDKLIDAGITTVADLATHAGRVADMAPSALGKLTAQARLQVRQRDTGTPQFEVADPQPLALLPDPDPGDLFFDFEGDPLWTADGHDWGLEYLFGVLDATGNFSPLWAHDRVDERKALIDFLAMVKKRRKRRPNMHIYHYAPYEKTALLRLAGRYGVGEDEVDELLRSGTLVDLYPLVRKSIRAGAESFSLKALEPLYMGAQLRAGEVTTATASITSYARYCELQADGRADEAATLLKEIEDYNHYDCRSTQGLRNWLLVRALESGVTPIGAQPVSDGGAVEDHDALAARLSSFAGDVAVGARTPEQIAVALVAAARGYHRREDKPFWWAHFDRLNFPVEEWADNTDVFVADDVALLEDWHTPPRARKPQRRVRLRGALARGDLMRTVFALYEPPAPSSMTDNPDRRAAGRAEVIEVDDPAVPTDVLIAERVGSDGKPFHQLPFALTPGPPVSTATLRDSIESTAAAVATGLPSVPRDAMADILLRRAPRTRSGAALPHGGDTVGDITAAALDLDSSYLAVHGPPGTGKTYTAAAVITRLVTERGWRVGVVAQSHATVENLLGAIIDAGLDAGRVAKKRHDHDAPRWREIDSGEYAAFIADTAGCVIGGTAWDFANANRVRPGSLDLLVIDEAGQFCLANTIAVAPAARNLLLLGDPQQLPQVSQGTHPEKVDTSALEWLVDGQRTLPDERGYFLDRSYRMHPAVCAAVSALSYEGRLHSHTERAGARRLDGYRPGAHVHVVDHQGNSIDSPEEADAIVAEIQRLLGSSWTDEHGTRPLTAADVLVLAPYNAQVGLVRRRLASAGLEDVRVGTVDKFQGGQAPVVFISMTASSVDEVPRGISFLLNRNRLNVAVSRAQYAAVIVRSALLTEYLPGTPAGLTELGAFLALTSTDDAG</sequence>
<dbReference type="CDD" id="cd17934">
    <property type="entry name" value="DEXXQc_Upf1-like"/>
    <property type="match status" value="1"/>
</dbReference>
<evidence type="ECO:0000259" key="9">
    <source>
        <dbReference type="Pfam" id="PF12705"/>
    </source>
</evidence>
<keyword evidence="3" id="KW-0227">DNA damage</keyword>
<dbReference type="Pfam" id="PF12705">
    <property type="entry name" value="PDDEXK_1"/>
    <property type="match status" value="1"/>
</dbReference>
<dbReference type="PANTHER" id="PTHR43788">
    <property type="entry name" value="DNA2/NAM7 HELICASE FAMILY MEMBER"/>
    <property type="match status" value="1"/>
</dbReference>
<dbReference type="InterPro" id="IPR041679">
    <property type="entry name" value="DNA2/NAM7-like_C"/>
</dbReference>
<dbReference type="GO" id="GO:0006281">
    <property type="term" value="P:DNA repair"/>
    <property type="evidence" value="ECO:0007669"/>
    <property type="project" value="UniProtKB-KW"/>
</dbReference>
<evidence type="ECO:0000256" key="6">
    <source>
        <dbReference type="ARBA" id="ARBA00022839"/>
    </source>
</evidence>
<evidence type="ECO:0000256" key="1">
    <source>
        <dbReference type="ARBA" id="ARBA00022722"/>
    </source>
</evidence>
<evidence type="ECO:0000259" key="11">
    <source>
        <dbReference type="Pfam" id="PF13482"/>
    </source>
</evidence>
<evidence type="ECO:0000313" key="13">
    <source>
        <dbReference type="Proteomes" id="UP000240988"/>
    </source>
</evidence>
<dbReference type="GO" id="GO:0043139">
    <property type="term" value="F:5'-3' DNA helicase activity"/>
    <property type="evidence" value="ECO:0007669"/>
    <property type="project" value="TreeGrafter"/>
</dbReference>
<dbReference type="Pfam" id="PF13482">
    <property type="entry name" value="RNase_H_2"/>
    <property type="match status" value="1"/>
</dbReference>
<feature type="domain" description="DNA2/NAM7 helicase-like C-terminal" evidence="10">
    <location>
        <begin position="916"/>
        <end position="1105"/>
    </location>
</feature>
<keyword evidence="7" id="KW-0067">ATP-binding</keyword>
<evidence type="ECO:0000256" key="8">
    <source>
        <dbReference type="ARBA" id="ARBA00023204"/>
    </source>
</evidence>
<dbReference type="SUPFAM" id="SSF52540">
    <property type="entry name" value="P-loop containing nucleoside triphosphate hydrolases"/>
    <property type="match status" value="1"/>
</dbReference>
<keyword evidence="6" id="KW-0269">Exonuclease</keyword>
<dbReference type="STRING" id="1841860.GCA_900157375_03383"/>
<dbReference type="InterPro" id="IPR038720">
    <property type="entry name" value="YprB_RNase_H-like_dom"/>
</dbReference>
<dbReference type="NCBIfam" id="TIGR03491">
    <property type="entry name" value="TM0106 family RecB-like putative nuclease"/>
    <property type="match status" value="1"/>
</dbReference>
<dbReference type="InterPro" id="IPR038726">
    <property type="entry name" value="PDDEXK_AddAB-type"/>
</dbReference>
<dbReference type="InterPro" id="IPR027417">
    <property type="entry name" value="P-loop_NTPase"/>
</dbReference>
<evidence type="ECO:0000256" key="2">
    <source>
        <dbReference type="ARBA" id="ARBA00022741"/>
    </source>
</evidence>
<keyword evidence="5" id="KW-0347">Helicase</keyword>
<keyword evidence="4" id="KW-0378">Hydrolase</keyword>
<evidence type="ECO:0000259" key="10">
    <source>
        <dbReference type="Pfam" id="PF13087"/>
    </source>
</evidence>
<name>A0A2U3NVL6_9MYCO</name>
<evidence type="ECO:0000256" key="3">
    <source>
        <dbReference type="ARBA" id="ARBA00022763"/>
    </source>
</evidence>
<keyword evidence="2" id="KW-0547">Nucleotide-binding</keyword>
<accession>A0A2U3NVL6</accession>
<evidence type="ECO:0000256" key="4">
    <source>
        <dbReference type="ARBA" id="ARBA00022801"/>
    </source>
</evidence>
<reference evidence="12 13" key="1">
    <citation type="submission" date="2017-01" db="EMBL/GenBank/DDBJ databases">
        <authorList>
            <consortium name="Urmite Genomes"/>
        </authorList>
    </citation>
    <scope>NUCLEOTIDE SEQUENCE [LARGE SCALE GENOMIC DNA]</scope>
    <source>
        <strain evidence="12 13">AB57</strain>
    </source>
</reference>
<keyword evidence="1" id="KW-0540">Nuclease</keyword>
<feature type="domain" description="PD-(D/E)XK endonuclease-like" evidence="9">
    <location>
        <begin position="59"/>
        <end position="220"/>
    </location>
</feature>
<dbReference type="InterPro" id="IPR019993">
    <property type="entry name" value="RecB_nuclease_TM0106_put"/>
</dbReference>
<keyword evidence="13" id="KW-1185">Reference proteome</keyword>
<feature type="domain" description="YprB ribonuclease H-like" evidence="11">
    <location>
        <begin position="312"/>
        <end position="499"/>
    </location>
</feature>
<dbReference type="EMBL" id="FUFA01000004">
    <property type="protein sequence ID" value="SPM35556.1"/>
    <property type="molecule type" value="Genomic_DNA"/>
</dbReference>
<dbReference type="PANTHER" id="PTHR43788:SF8">
    <property type="entry name" value="DNA-BINDING PROTEIN SMUBP-2"/>
    <property type="match status" value="1"/>
</dbReference>
<dbReference type="CDD" id="cd18808">
    <property type="entry name" value="SF1_C_Upf1"/>
    <property type="match status" value="1"/>
</dbReference>
<gene>
    <name evidence="12" type="ORF">MRAB57_3381</name>
</gene>
<feature type="non-terminal residue" evidence="12">
    <location>
        <position position="1"/>
    </location>
</feature>
<protein>
    <submittedName>
        <fullName evidence="12">Nuclease</fullName>
    </submittedName>
</protein>
<evidence type="ECO:0000256" key="5">
    <source>
        <dbReference type="ARBA" id="ARBA00022806"/>
    </source>
</evidence>
<proteinExistence type="predicted"/>
<dbReference type="Proteomes" id="UP000240988">
    <property type="component" value="Unassembled WGS sequence"/>
</dbReference>
<dbReference type="InterPro" id="IPR050534">
    <property type="entry name" value="Coronavir_polyprotein_1ab"/>
</dbReference>
<dbReference type="GO" id="GO:0005524">
    <property type="term" value="F:ATP binding"/>
    <property type="evidence" value="ECO:0007669"/>
    <property type="project" value="UniProtKB-KW"/>
</dbReference>